<protein>
    <recommendedName>
        <fullName evidence="8">C2H2-type domain-containing protein</fullName>
    </recommendedName>
</protein>
<dbReference type="PANTHER" id="PTHR24406">
    <property type="entry name" value="TRANSCRIPTIONAL REPRESSOR CTCFL-RELATED"/>
    <property type="match status" value="1"/>
</dbReference>
<dbReference type="Pfam" id="PF00096">
    <property type="entry name" value="zf-C2H2"/>
    <property type="match status" value="3"/>
</dbReference>
<dbReference type="InterPro" id="IPR022755">
    <property type="entry name" value="Znf_C2H2_jaz"/>
</dbReference>
<dbReference type="GO" id="GO:0008270">
    <property type="term" value="F:zinc ion binding"/>
    <property type="evidence" value="ECO:0007669"/>
    <property type="project" value="UniProtKB-KW"/>
</dbReference>
<keyword evidence="11" id="KW-1185">Reference proteome</keyword>
<dbReference type="FunFam" id="3.30.160.60:FF:000100">
    <property type="entry name" value="Zinc finger 45-like"/>
    <property type="match status" value="1"/>
</dbReference>
<keyword evidence="2" id="KW-0479">Metal-binding</keyword>
<proteinExistence type="predicted"/>
<feature type="domain" description="C2H2-type" evidence="8">
    <location>
        <begin position="236"/>
        <end position="266"/>
    </location>
</feature>
<dbReference type="AlphaFoldDB" id="A0A814WR71"/>
<feature type="domain" description="C2H2-type" evidence="8">
    <location>
        <begin position="177"/>
        <end position="201"/>
    </location>
</feature>
<dbReference type="EMBL" id="CAJNOI010000236">
    <property type="protein sequence ID" value="CAF1201755.1"/>
    <property type="molecule type" value="Genomic_DNA"/>
</dbReference>
<evidence type="ECO:0000256" key="4">
    <source>
        <dbReference type="ARBA" id="ARBA00022771"/>
    </source>
</evidence>
<reference evidence="10" key="1">
    <citation type="submission" date="2021-02" db="EMBL/GenBank/DDBJ databases">
        <authorList>
            <person name="Nowell W R."/>
        </authorList>
    </citation>
    <scope>NUCLEOTIDE SEQUENCE</scope>
</reference>
<evidence type="ECO:0000313" key="10">
    <source>
        <dbReference type="EMBL" id="CAF1201755.1"/>
    </source>
</evidence>
<dbReference type="GO" id="GO:0005634">
    <property type="term" value="C:nucleus"/>
    <property type="evidence" value="ECO:0007669"/>
    <property type="project" value="UniProtKB-SubCell"/>
</dbReference>
<dbReference type="PROSITE" id="PS50157">
    <property type="entry name" value="ZINC_FINGER_C2H2_2"/>
    <property type="match status" value="7"/>
</dbReference>
<feature type="domain" description="C2H2-type" evidence="8">
    <location>
        <begin position="129"/>
        <end position="156"/>
    </location>
</feature>
<keyword evidence="6" id="KW-0539">Nucleus</keyword>
<evidence type="ECO:0000256" key="5">
    <source>
        <dbReference type="ARBA" id="ARBA00022833"/>
    </source>
</evidence>
<comment type="caution">
    <text evidence="10">The sequence shown here is derived from an EMBL/GenBank/DDBJ whole genome shotgun (WGS) entry which is preliminary data.</text>
</comment>
<name>A0A814WR71_9BILA</name>
<dbReference type="PROSITE" id="PS00028">
    <property type="entry name" value="ZINC_FINGER_C2H2_1"/>
    <property type="match status" value="7"/>
</dbReference>
<gene>
    <name evidence="10" type="ORF">BJG266_LOCUS26944</name>
    <name evidence="9" type="ORF">QVE165_LOCUS19167</name>
</gene>
<keyword evidence="3" id="KW-0677">Repeat</keyword>
<dbReference type="InterPro" id="IPR050888">
    <property type="entry name" value="ZnF_C2H2-type_TF"/>
</dbReference>
<evidence type="ECO:0000256" key="2">
    <source>
        <dbReference type="ARBA" id="ARBA00022723"/>
    </source>
</evidence>
<dbReference type="SMART" id="SM00355">
    <property type="entry name" value="ZnF_C2H2"/>
    <property type="match status" value="8"/>
</dbReference>
<feature type="domain" description="C2H2-type" evidence="8">
    <location>
        <begin position="68"/>
        <end position="98"/>
    </location>
</feature>
<organism evidence="10 12">
    <name type="scientific">Adineta steineri</name>
    <dbReference type="NCBI Taxonomy" id="433720"/>
    <lineage>
        <taxon>Eukaryota</taxon>
        <taxon>Metazoa</taxon>
        <taxon>Spiralia</taxon>
        <taxon>Gnathifera</taxon>
        <taxon>Rotifera</taxon>
        <taxon>Eurotatoria</taxon>
        <taxon>Bdelloidea</taxon>
        <taxon>Adinetida</taxon>
        <taxon>Adinetidae</taxon>
        <taxon>Adineta</taxon>
    </lineage>
</organism>
<dbReference type="InterPro" id="IPR036236">
    <property type="entry name" value="Znf_C2H2_sf"/>
</dbReference>
<feature type="domain" description="C2H2-type" evidence="8">
    <location>
        <begin position="205"/>
        <end position="234"/>
    </location>
</feature>
<dbReference type="Proteomes" id="UP000663877">
    <property type="component" value="Unassembled WGS sequence"/>
</dbReference>
<feature type="domain" description="C2H2-type" evidence="8">
    <location>
        <begin position="35"/>
        <end position="63"/>
    </location>
</feature>
<dbReference type="Proteomes" id="UP000663832">
    <property type="component" value="Unassembled WGS sequence"/>
</dbReference>
<dbReference type="InterPro" id="IPR013087">
    <property type="entry name" value="Znf_C2H2_type"/>
</dbReference>
<evidence type="ECO:0000256" key="7">
    <source>
        <dbReference type="PROSITE-ProRule" id="PRU00042"/>
    </source>
</evidence>
<dbReference type="Pfam" id="PF12171">
    <property type="entry name" value="zf-C2H2_jaz"/>
    <property type="match status" value="1"/>
</dbReference>
<evidence type="ECO:0000313" key="9">
    <source>
        <dbReference type="EMBL" id="CAF1079944.1"/>
    </source>
</evidence>
<accession>A0A814WR71</accession>
<dbReference type="Gene3D" id="3.30.160.60">
    <property type="entry name" value="Classic Zinc Finger"/>
    <property type="match status" value="4"/>
</dbReference>
<comment type="subcellular location">
    <subcellularLocation>
        <location evidence="1">Nucleus</location>
    </subcellularLocation>
</comment>
<keyword evidence="5" id="KW-0862">Zinc</keyword>
<dbReference type="OrthoDB" id="2687452at2759"/>
<keyword evidence="4 7" id="KW-0863">Zinc-finger</keyword>
<evidence type="ECO:0000256" key="3">
    <source>
        <dbReference type="ARBA" id="ARBA00022737"/>
    </source>
</evidence>
<evidence type="ECO:0000313" key="12">
    <source>
        <dbReference type="Proteomes" id="UP000663877"/>
    </source>
</evidence>
<sequence length="352" mass="41840">MESKSHQCSICKKSFSRPSKLQYHIAYHHEKKFPFECTQCGKPYSNQDHVNRHYRIVHQQENIQTKKFTCLINNCTKTFANKQNLDRHIRIIHTKTKLKPIKCFYCSEFVDSLELHLVTQHNSISIDKLKCIDCCKDFSSIKRLIHHRIIHTDERRELDVQWTMNQLLADIEREQIFKCNLCNRIFRSLFQLDQHRNSKIHQEKFICQHSNCGKIFLYMRNLRHHIKIHHEEFSRSSCPLNSCSKTFTSQASMCRHLTRCHSSNDIIEQINTKQKQSQKRQHNIRSLLSGFNTRKLNQENEISQQMKQLLKLLINEDNLVEISNENMDTQITQDSFNPDLLKGYSDIGLVEL</sequence>
<feature type="domain" description="C2H2-type" evidence="8">
    <location>
        <begin position="6"/>
        <end position="34"/>
    </location>
</feature>
<dbReference type="EMBL" id="CAJNOM010000116">
    <property type="protein sequence ID" value="CAF1079944.1"/>
    <property type="molecule type" value="Genomic_DNA"/>
</dbReference>
<evidence type="ECO:0000256" key="6">
    <source>
        <dbReference type="ARBA" id="ARBA00023242"/>
    </source>
</evidence>
<dbReference type="SUPFAM" id="SSF57667">
    <property type="entry name" value="beta-beta-alpha zinc fingers"/>
    <property type="match status" value="3"/>
</dbReference>
<evidence type="ECO:0000256" key="1">
    <source>
        <dbReference type="ARBA" id="ARBA00004123"/>
    </source>
</evidence>
<evidence type="ECO:0000259" key="8">
    <source>
        <dbReference type="PROSITE" id="PS50157"/>
    </source>
</evidence>
<evidence type="ECO:0000313" key="11">
    <source>
        <dbReference type="Proteomes" id="UP000663832"/>
    </source>
</evidence>